<reference evidence="17" key="1">
    <citation type="journal article" date="2019" name="Int. J. Syst. Evol. Microbiol.">
        <title>The Global Catalogue of Microorganisms (GCM) 10K type strain sequencing project: providing services to taxonomists for standard genome sequencing and annotation.</title>
        <authorList>
            <consortium name="The Broad Institute Genomics Platform"/>
            <consortium name="The Broad Institute Genome Sequencing Center for Infectious Disease"/>
            <person name="Wu L."/>
            <person name="Ma J."/>
        </authorList>
    </citation>
    <scope>NUCLEOTIDE SEQUENCE [LARGE SCALE GENOMIC DNA]</scope>
    <source>
        <strain evidence="17">CGMCC 4.7455</strain>
    </source>
</reference>
<dbReference type="EC" id="1.14.13.59" evidence="4"/>
<keyword evidence="8" id="KW-0521">NADP</keyword>
<dbReference type="SUPFAM" id="SSF51905">
    <property type="entry name" value="FAD/NAD(P)-binding domain"/>
    <property type="match status" value="2"/>
</dbReference>
<evidence type="ECO:0000256" key="8">
    <source>
        <dbReference type="ARBA" id="ARBA00022857"/>
    </source>
</evidence>
<keyword evidence="17" id="KW-1185">Reference proteome</keyword>
<accession>A0ABW4PQ76</accession>
<comment type="pathway">
    <text evidence="2">Siderophore biosynthesis.</text>
</comment>
<dbReference type="PRINTS" id="PR00368">
    <property type="entry name" value="FADPNR"/>
</dbReference>
<evidence type="ECO:0000256" key="7">
    <source>
        <dbReference type="ARBA" id="ARBA00022827"/>
    </source>
</evidence>
<evidence type="ECO:0000256" key="9">
    <source>
        <dbReference type="ARBA" id="ARBA00023002"/>
    </source>
</evidence>
<evidence type="ECO:0000256" key="12">
    <source>
        <dbReference type="ARBA" id="ARBA00031158"/>
    </source>
</evidence>
<keyword evidence="9" id="KW-0560">Oxidoreductase</keyword>
<evidence type="ECO:0000256" key="13">
    <source>
        <dbReference type="ARBA" id="ARBA00032493"/>
    </source>
</evidence>
<proteinExistence type="inferred from homology"/>
<protein>
    <recommendedName>
        <fullName evidence="5">L-lysine N6-monooxygenase MbtG</fullName>
        <ecNumber evidence="4">1.14.13.59</ecNumber>
    </recommendedName>
    <alternativeName>
        <fullName evidence="14">Lysine 6-N-hydroxylase</fullName>
    </alternativeName>
    <alternativeName>
        <fullName evidence="13">Lysine N6-hydroxylase</fullName>
    </alternativeName>
    <alternativeName>
        <fullName evidence="11">Lysine-N-oxygenase</fullName>
    </alternativeName>
    <alternativeName>
        <fullName evidence="12">Mycobactin synthase protein G</fullName>
    </alternativeName>
</protein>
<dbReference type="InterPro" id="IPR036188">
    <property type="entry name" value="FAD/NAD-bd_sf"/>
</dbReference>
<evidence type="ECO:0000256" key="3">
    <source>
        <dbReference type="ARBA" id="ARBA00007588"/>
    </source>
</evidence>
<dbReference type="RefSeq" id="WP_380904288.1">
    <property type="nucleotide sequence ID" value="NZ_JBHUFU010000021.1"/>
</dbReference>
<dbReference type="Pfam" id="PF13434">
    <property type="entry name" value="Lys_Orn_oxgnase"/>
    <property type="match status" value="1"/>
</dbReference>
<evidence type="ECO:0000313" key="17">
    <source>
        <dbReference type="Proteomes" id="UP001597365"/>
    </source>
</evidence>
<evidence type="ECO:0000256" key="5">
    <source>
        <dbReference type="ARBA" id="ARBA00016406"/>
    </source>
</evidence>
<keyword evidence="6" id="KW-0285">Flavoprotein</keyword>
<evidence type="ECO:0000256" key="14">
    <source>
        <dbReference type="ARBA" id="ARBA00032738"/>
    </source>
</evidence>
<evidence type="ECO:0000256" key="11">
    <source>
        <dbReference type="ARBA" id="ARBA00029939"/>
    </source>
</evidence>
<dbReference type="Proteomes" id="UP001597365">
    <property type="component" value="Unassembled WGS sequence"/>
</dbReference>
<comment type="similarity">
    <text evidence="3">Belongs to the lysine N(6)-hydroxylase/L-ornithine N(5)-oxygenase family.</text>
</comment>
<sequence>MTGRFDVQATAPAPEPVDVLGVGFGPANLSLAIALQEDLPQTDAFFLEAAPDPVWQGGLLLDGSNMQNHPNRDLVTLRNPCSRYSFLNYLFEQGRLIEHLNLPMEFPLRKEYAQYIDWATRQFRPQVAFGARATDIAIAETDGAAEYVVTCADGTQHRARSLVVGTGRTPFVPAPFAGLDTPRVCHLTRYLPTVRELTGPPRSIAVIGGSQSAVEITLDLARRFPQARIINYVRKFGLRLKDTSPFSEEGFFPSFTDYYYRADRASKNELDAYMRPTNYSSTDADVLHHLYALMYEQRLDGDQRVFVRGNSEIRTAEPDGNGVRLEVEEIHTKDVSTDHVDLVILATGFRDLGPGRHQEAYPELLAGVIDRFQFDDDGYLVVEPDYRLRSRTDGTPPLFLNGLCESSHGVGDAGSFSLLSLRAATILDGLKKAGSTAAAPRTGADMAEAEVLDLARSSERMLEAALDKAGI</sequence>
<evidence type="ECO:0000256" key="4">
    <source>
        <dbReference type="ARBA" id="ARBA00013076"/>
    </source>
</evidence>
<dbReference type="InterPro" id="IPR025700">
    <property type="entry name" value="Lys/Orn_oxygenase"/>
</dbReference>
<keyword evidence="7" id="KW-0274">FAD</keyword>
<dbReference type="EMBL" id="JBHUFU010000021">
    <property type="protein sequence ID" value="MFD1832917.1"/>
    <property type="molecule type" value="Genomic_DNA"/>
</dbReference>
<evidence type="ECO:0000256" key="1">
    <source>
        <dbReference type="ARBA" id="ARBA00001974"/>
    </source>
</evidence>
<name>A0ABW4PQ76_9ACTN</name>
<evidence type="ECO:0000256" key="10">
    <source>
        <dbReference type="ARBA" id="ARBA00023033"/>
    </source>
</evidence>
<gene>
    <name evidence="16" type="ORF">ACFSJS_25205</name>
</gene>
<keyword evidence="10" id="KW-0503">Monooxygenase</keyword>
<dbReference type="PANTHER" id="PTHR42802">
    <property type="entry name" value="MONOOXYGENASE"/>
    <property type="match status" value="1"/>
</dbReference>
<comment type="catalytic activity">
    <reaction evidence="15">
        <text>L-lysine + NADPH + O2 = N(6)-hydroxy-L-lysine + NADP(+) + H2O</text>
        <dbReference type="Rhea" id="RHEA:23228"/>
        <dbReference type="ChEBI" id="CHEBI:15377"/>
        <dbReference type="ChEBI" id="CHEBI:15379"/>
        <dbReference type="ChEBI" id="CHEBI:32551"/>
        <dbReference type="ChEBI" id="CHEBI:57783"/>
        <dbReference type="ChEBI" id="CHEBI:57820"/>
        <dbReference type="ChEBI" id="CHEBI:58349"/>
        <dbReference type="EC" id="1.14.13.59"/>
    </reaction>
</comment>
<evidence type="ECO:0000313" key="16">
    <source>
        <dbReference type="EMBL" id="MFD1832917.1"/>
    </source>
</evidence>
<dbReference type="PANTHER" id="PTHR42802:SF1">
    <property type="entry name" value="L-ORNITHINE N(5)-MONOOXYGENASE"/>
    <property type="match status" value="1"/>
</dbReference>
<evidence type="ECO:0000256" key="6">
    <source>
        <dbReference type="ARBA" id="ARBA00022630"/>
    </source>
</evidence>
<comment type="cofactor">
    <cofactor evidence="1">
        <name>FAD</name>
        <dbReference type="ChEBI" id="CHEBI:57692"/>
    </cofactor>
</comment>
<organism evidence="16 17">
    <name type="scientific">Streptomyces desertarenae</name>
    <dbReference type="NCBI Taxonomy" id="2666184"/>
    <lineage>
        <taxon>Bacteria</taxon>
        <taxon>Bacillati</taxon>
        <taxon>Actinomycetota</taxon>
        <taxon>Actinomycetes</taxon>
        <taxon>Kitasatosporales</taxon>
        <taxon>Streptomycetaceae</taxon>
        <taxon>Streptomyces</taxon>
    </lineage>
</organism>
<evidence type="ECO:0000256" key="15">
    <source>
        <dbReference type="ARBA" id="ARBA00048407"/>
    </source>
</evidence>
<evidence type="ECO:0000256" key="2">
    <source>
        <dbReference type="ARBA" id="ARBA00004924"/>
    </source>
</evidence>
<dbReference type="Gene3D" id="3.50.50.60">
    <property type="entry name" value="FAD/NAD(P)-binding domain"/>
    <property type="match status" value="1"/>
</dbReference>
<comment type="caution">
    <text evidence="16">The sequence shown here is derived from an EMBL/GenBank/DDBJ whole genome shotgun (WGS) entry which is preliminary data.</text>
</comment>